<dbReference type="OrthoDB" id="9787880at2"/>
<accession>A0A174D752</accession>
<evidence type="ECO:0000256" key="1">
    <source>
        <dbReference type="ARBA" id="ARBA00005582"/>
    </source>
</evidence>
<dbReference type="InterPro" id="IPR000086">
    <property type="entry name" value="NUDIX_hydrolase_dom"/>
</dbReference>
<proteinExistence type="inferred from homology"/>
<feature type="domain" description="Nudix hydrolase" evidence="2">
    <location>
        <begin position="41"/>
        <end position="179"/>
    </location>
</feature>
<dbReference type="SUPFAM" id="SSF55811">
    <property type="entry name" value="Nudix"/>
    <property type="match status" value="1"/>
</dbReference>
<dbReference type="PANTHER" id="PTHR43736:SF1">
    <property type="entry name" value="DIHYDRONEOPTERIN TRIPHOSPHATE DIPHOSPHATASE"/>
    <property type="match status" value="1"/>
</dbReference>
<dbReference type="Gene3D" id="3.90.79.10">
    <property type="entry name" value="Nucleoside Triphosphate Pyrophosphohydrolase"/>
    <property type="match status" value="1"/>
</dbReference>
<name>A0A174D752_9CLOT</name>
<reference evidence="3 4" key="1">
    <citation type="submission" date="2015-09" db="EMBL/GenBank/DDBJ databases">
        <authorList>
            <consortium name="Pathogen Informatics"/>
        </authorList>
    </citation>
    <scope>NUCLEOTIDE SEQUENCE [LARGE SCALE GENOMIC DNA]</scope>
    <source>
        <strain evidence="3 4">2789STDY5834856</strain>
    </source>
</reference>
<protein>
    <submittedName>
        <fullName evidence="3">Nudix domain protein</fullName>
    </submittedName>
</protein>
<evidence type="ECO:0000313" key="4">
    <source>
        <dbReference type="Proteomes" id="UP000095594"/>
    </source>
</evidence>
<dbReference type="RefSeq" id="WP_055264668.1">
    <property type="nucleotide sequence ID" value="NZ_CABIXQ010000006.1"/>
</dbReference>
<dbReference type="PANTHER" id="PTHR43736">
    <property type="entry name" value="ADP-RIBOSE PYROPHOSPHATASE"/>
    <property type="match status" value="1"/>
</dbReference>
<dbReference type="AlphaFoldDB" id="A0A174D752"/>
<gene>
    <name evidence="3" type="ORF">ERS852471_01152</name>
</gene>
<evidence type="ECO:0000313" key="3">
    <source>
        <dbReference type="EMBL" id="CUO21441.1"/>
    </source>
</evidence>
<dbReference type="Pfam" id="PF00293">
    <property type="entry name" value="NUDIX"/>
    <property type="match status" value="1"/>
</dbReference>
<evidence type="ECO:0000259" key="2">
    <source>
        <dbReference type="PROSITE" id="PS51462"/>
    </source>
</evidence>
<dbReference type="PROSITE" id="PS51462">
    <property type="entry name" value="NUDIX"/>
    <property type="match status" value="1"/>
</dbReference>
<dbReference type="CDD" id="cd03674">
    <property type="entry name" value="NUDIX_Hydrolase"/>
    <property type="match status" value="1"/>
</dbReference>
<organism evidence="3 4">
    <name type="scientific">Clostridium disporicum</name>
    <dbReference type="NCBI Taxonomy" id="84024"/>
    <lineage>
        <taxon>Bacteria</taxon>
        <taxon>Bacillati</taxon>
        <taxon>Bacillota</taxon>
        <taxon>Clostridia</taxon>
        <taxon>Eubacteriales</taxon>
        <taxon>Clostridiaceae</taxon>
        <taxon>Clostridium</taxon>
    </lineage>
</organism>
<comment type="similarity">
    <text evidence="1">Belongs to the Nudix hydrolase family.</text>
</comment>
<sequence>MSWIEDIKKYVPYNEQEAKDKELILGAISNFNNLLTRENVVMHITSSGYVINKNRDKVLMIYHKIYNSWAWTGGHADGDSDLLYVAIKEAKEETGIKNVVPVINDIFSLDVITVNGHIKRGSYVSSHLHLNVTYLLEADENEELVVNEEETEGVKWLPIDKLSDFCTEEYIINNIYNKLNKKIKSLK</sequence>
<dbReference type="InterPro" id="IPR015797">
    <property type="entry name" value="NUDIX_hydrolase-like_dom_sf"/>
</dbReference>
<dbReference type="EMBL" id="CYZX01000006">
    <property type="protein sequence ID" value="CUO21441.1"/>
    <property type="molecule type" value="Genomic_DNA"/>
</dbReference>
<dbReference type="Proteomes" id="UP000095594">
    <property type="component" value="Unassembled WGS sequence"/>
</dbReference>